<dbReference type="GO" id="GO:0071793">
    <property type="term" value="P:bacillithiol biosynthetic process"/>
    <property type="evidence" value="ECO:0007669"/>
    <property type="project" value="InterPro"/>
</dbReference>
<dbReference type="RefSeq" id="WP_238456746.1">
    <property type="nucleotide sequence ID" value="NZ_FRAR01000010.1"/>
</dbReference>
<proteinExistence type="predicted"/>
<dbReference type="InterPro" id="IPR003737">
    <property type="entry name" value="GlcNAc_PI_deacetylase-related"/>
</dbReference>
<gene>
    <name evidence="1" type="ORF">SAMN02745123_01332</name>
</gene>
<dbReference type="STRING" id="1121421.SAMN02745123_01332"/>
<dbReference type="GO" id="GO:0019213">
    <property type="term" value="F:deacetylase activity"/>
    <property type="evidence" value="ECO:0007669"/>
    <property type="project" value="InterPro"/>
</dbReference>
<dbReference type="GO" id="GO:0016811">
    <property type="term" value="F:hydrolase activity, acting on carbon-nitrogen (but not peptide) bonds, in linear amides"/>
    <property type="evidence" value="ECO:0007669"/>
    <property type="project" value="TreeGrafter"/>
</dbReference>
<dbReference type="SUPFAM" id="SSF102588">
    <property type="entry name" value="LmbE-like"/>
    <property type="match status" value="1"/>
</dbReference>
<dbReference type="InterPro" id="IPR024078">
    <property type="entry name" value="LmbE-like_dom_sf"/>
</dbReference>
<dbReference type="PANTHER" id="PTHR12993">
    <property type="entry name" value="N-ACETYLGLUCOSAMINYL-PHOSPHATIDYLINOSITOL DE-N-ACETYLASE-RELATED"/>
    <property type="match status" value="1"/>
</dbReference>
<dbReference type="Gene3D" id="3.40.50.10320">
    <property type="entry name" value="LmbE-like"/>
    <property type="match status" value="1"/>
</dbReference>
<accession>A0A1M6R765</accession>
<organism evidence="1 2">
    <name type="scientific">Desulforamulus aeronauticus DSM 10349</name>
    <dbReference type="NCBI Taxonomy" id="1121421"/>
    <lineage>
        <taxon>Bacteria</taxon>
        <taxon>Bacillati</taxon>
        <taxon>Bacillota</taxon>
        <taxon>Clostridia</taxon>
        <taxon>Eubacteriales</taxon>
        <taxon>Peptococcaceae</taxon>
        <taxon>Desulforamulus</taxon>
    </lineage>
</organism>
<dbReference type="InterPro" id="IPR023842">
    <property type="entry name" value="Bacillithiol_biosynth_BshB1"/>
</dbReference>
<dbReference type="NCBIfam" id="TIGR04001">
    <property type="entry name" value="thiol_BshB1"/>
    <property type="match status" value="1"/>
</dbReference>
<dbReference type="AlphaFoldDB" id="A0A1M6R765"/>
<dbReference type="PANTHER" id="PTHR12993:SF30">
    <property type="entry name" value="N-ACETYL-ALPHA-D-GLUCOSAMINYL L-MALATE DEACETYLASE 1"/>
    <property type="match status" value="1"/>
</dbReference>
<dbReference type="Proteomes" id="UP000183997">
    <property type="component" value="Unassembled WGS sequence"/>
</dbReference>
<protein>
    <submittedName>
        <fullName evidence="1">Bacillithiol biosynthesis deacetylase BshB1</fullName>
    </submittedName>
</protein>
<dbReference type="Pfam" id="PF02585">
    <property type="entry name" value="PIG-L"/>
    <property type="match status" value="1"/>
</dbReference>
<dbReference type="EMBL" id="FRAR01000010">
    <property type="protein sequence ID" value="SHK28250.1"/>
    <property type="molecule type" value="Genomic_DNA"/>
</dbReference>
<reference evidence="2" key="1">
    <citation type="submission" date="2016-11" db="EMBL/GenBank/DDBJ databases">
        <authorList>
            <person name="Varghese N."/>
            <person name="Submissions S."/>
        </authorList>
    </citation>
    <scope>NUCLEOTIDE SEQUENCE [LARGE SCALE GENOMIC DNA]</scope>
    <source>
        <strain evidence="2">DSM 10349</strain>
    </source>
</reference>
<evidence type="ECO:0000313" key="2">
    <source>
        <dbReference type="Proteomes" id="UP000183997"/>
    </source>
</evidence>
<keyword evidence="2" id="KW-1185">Reference proteome</keyword>
<name>A0A1M6R765_9FIRM</name>
<sequence length="244" mass="27064">MTVTATSNIDILAIGAHPDDVEVGAGGLMAKFNKLGLKTAIIDLSAGELATNGTPEIRGQEALQAAQVLGLSWRKCLNLPDRGLKTSRLTIDKLVQIIRESRPRLILCPYWEDRHPDHVQAARLVEESWFDAGLTKIQAQIKPYRPPQLWHYFLSRAGEPKFIVDVSDYYEIKREAILTHRSQFGRQASSQETFLNCGPGSMLAIVESRDRFLGSSIGYSYGEGFTTRTPLAIDNPLGLMGVPR</sequence>
<evidence type="ECO:0000313" key="1">
    <source>
        <dbReference type="EMBL" id="SHK28250.1"/>
    </source>
</evidence>